<sequence length="176" mass="19290">MAMQFRSSAWNAARCGPSTALTSVAPAPTYCTLRPVPAPAPVRAASVSSSSRQRSAANISSARANPYLRYCLAPCPTPWPARYPQAWLQLWRCARRSLMNPSRLGRCALASCLRQHVQPRVLRFPSPPQPFSAQLTPVGIPGSLLLFTDLLELDVSRSRIRPSSTSRMIGVDAPYR</sequence>
<dbReference type="AlphaFoldDB" id="J0L832"/>
<organism evidence="1 2">
    <name type="scientific">Auricularia subglabra (strain TFB-10046 / SS5)</name>
    <name type="common">White-rot fungus</name>
    <name type="synonym">Auricularia delicata (strain TFB10046)</name>
    <dbReference type="NCBI Taxonomy" id="717982"/>
    <lineage>
        <taxon>Eukaryota</taxon>
        <taxon>Fungi</taxon>
        <taxon>Dikarya</taxon>
        <taxon>Basidiomycota</taxon>
        <taxon>Agaricomycotina</taxon>
        <taxon>Agaricomycetes</taxon>
        <taxon>Auriculariales</taxon>
        <taxon>Auriculariaceae</taxon>
        <taxon>Auricularia</taxon>
    </lineage>
</organism>
<dbReference type="InParanoid" id="J0L832"/>
<evidence type="ECO:0000313" key="2">
    <source>
        <dbReference type="Proteomes" id="UP000006514"/>
    </source>
</evidence>
<dbReference type="Proteomes" id="UP000006514">
    <property type="component" value="Unassembled WGS sequence"/>
</dbReference>
<dbReference type="KEGG" id="adl:AURDEDRAFT_118042"/>
<name>J0L832_AURST</name>
<protein>
    <submittedName>
        <fullName evidence="1">Uncharacterized protein</fullName>
    </submittedName>
</protein>
<dbReference type="EMBL" id="JH688957">
    <property type="protein sequence ID" value="EJD32456.1"/>
    <property type="molecule type" value="Genomic_DNA"/>
</dbReference>
<proteinExistence type="predicted"/>
<gene>
    <name evidence="1" type="ORF">AURDEDRAFT_118042</name>
</gene>
<reference evidence="2" key="1">
    <citation type="journal article" date="2012" name="Science">
        <title>The Paleozoic origin of enzymatic lignin decomposition reconstructed from 31 fungal genomes.</title>
        <authorList>
            <person name="Floudas D."/>
            <person name="Binder M."/>
            <person name="Riley R."/>
            <person name="Barry K."/>
            <person name="Blanchette R.A."/>
            <person name="Henrissat B."/>
            <person name="Martinez A.T."/>
            <person name="Otillar R."/>
            <person name="Spatafora J.W."/>
            <person name="Yadav J.S."/>
            <person name="Aerts A."/>
            <person name="Benoit I."/>
            <person name="Boyd A."/>
            <person name="Carlson A."/>
            <person name="Copeland A."/>
            <person name="Coutinho P.M."/>
            <person name="de Vries R.P."/>
            <person name="Ferreira P."/>
            <person name="Findley K."/>
            <person name="Foster B."/>
            <person name="Gaskell J."/>
            <person name="Glotzer D."/>
            <person name="Gorecki P."/>
            <person name="Heitman J."/>
            <person name="Hesse C."/>
            <person name="Hori C."/>
            <person name="Igarashi K."/>
            <person name="Jurgens J.A."/>
            <person name="Kallen N."/>
            <person name="Kersten P."/>
            <person name="Kohler A."/>
            <person name="Kuees U."/>
            <person name="Kumar T.K.A."/>
            <person name="Kuo A."/>
            <person name="LaButti K."/>
            <person name="Larrondo L.F."/>
            <person name="Lindquist E."/>
            <person name="Ling A."/>
            <person name="Lombard V."/>
            <person name="Lucas S."/>
            <person name="Lundell T."/>
            <person name="Martin R."/>
            <person name="McLaughlin D.J."/>
            <person name="Morgenstern I."/>
            <person name="Morin E."/>
            <person name="Murat C."/>
            <person name="Nagy L.G."/>
            <person name="Nolan M."/>
            <person name="Ohm R.A."/>
            <person name="Patyshakuliyeva A."/>
            <person name="Rokas A."/>
            <person name="Ruiz-Duenas F.J."/>
            <person name="Sabat G."/>
            <person name="Salamov A."/>
            <person name="Samejima M."/>
            <person name="Schmutz J."/>
            <person name="Slot J.C."/>
            <person name="St John F."/>
            <person name="Stenlid J."/>
            <person name="Sun H."/>
            <person name="Sun S."/>
            <person name="Syed K."/>
            <person name="Tsang A."/>
            <person name="Wiebenga A."/>
            <person name="Young D."/>
            <person name="Pisabarro A."/>
            <person name="Eastwood D.C."/>
            <person name="Martin F."/>
            <person name="Cullen D."/>
            <person name="Grigoriev I.V."/>
            <person name="Hibbett D.S."/>
        </authorList>
    </citation>
    <scope>NUCLEOTIDE SEQUENCE [LARGE SCALE GENOMIC DNA]</scope>
    <source>
        <strain evidence="2">TFB10046</strain>
    </source>
</reference>
<keyword evidence="2" id="KW-1185">Reference proteome</keyword>
<evidence type="ECO:0000313" key="1">
    <source>
        <dbReference type="EMBL" id="EJD32456.1"/>
    </source>
</evidence>
<accession>J0L832</accession>